<keyword evidence="5" id="KW-0410">Iron transport</keyword>
<keyword evidence="10 13" id="KW-0472">Membrane</keyword>
<dbReference type="InterPro" id="IPR012910">
    <property type="entry name" value="Plug_dom"/>
</dbReference>
<dbReference type="GO" id="GO:0044718">
    <property type="term" value="P:siderophore transmembrane transport"/>
    <property type="evidence" value="ECO:0007669"/>
    <property type="project" value="TreeGrafter"/>
</dbReference>
<keyword evidence="8" id="KW-0408">Iron</keyword>
<dbReference type="PROSITE" id="PS52016">
    <property type="entry name" value="TONB_DEPENDENT_REC_3"/>
    <property type="match status" value="1"/>
</dbReference>
<evidence type="ECO:0000256" key="11">
    <source>
        <dbReference type="ARBA" id="ARBA00023170"/>
    </source>
</evidence>
<evidence type="ECO:0000256" key="9">
    <source>
        <dbReference type="ARBA" id="ARBA00023077"/>
    </source>
</evidence>
<evidence type="ECO:0000256" key="16">
    <source>
        <dbReference type="SAM" id="MobiDB-lite"/>
    </source>
</evidence>
<keyword evidence="5" id="KW-0406">Ion transport</keyword>
<dbReference type="Gene3D" id="2.40.170.20">
    <property type="entry name" value="TonB-dependent receptor, beta-barrel domain"/>
    <property type="match status" value="1"/>
</dbReference>
<evidence type="ECO:0000313" key="19">
    <source>
        <dbReference type="Proteomes" id="UP000292039"/>
    </source>
</evidence>
<keyword evidence="7" id="KW-0732">Signal</keyword>
<dbReference type="Pfam" id="PF07715">
    <property type="entry name" value="Plug"/>
    <property type="match status" value="1"/>
</dbReference>
<dbReference type="Pfam" id="PF00593">
    <property type="entry name" value="TonB_dep_Rec_b-barrel"/>
    <property type="match status" value="1"/>
</dbReference>
<protein>
    <submittedName>
        <fullName evidence="18">Hemoglobin/transferrin/lactoferrin receptor protein</fullName>
    </submittedName>
</protein>
<feature type="short sequence motif" description="TonB C-terminal box" evidence="14">
    <location>
        <begin position="941"/>
        <end position="958"/>
    </location>
</feature>
<keyword evidence="11 18" id="KW-0675">Receptor</keyword>
<evidence type="ECO:0000256" key="1">
    <source>
        <dbReference type="ARBA" id="ARBA00004571"/>
    </source>
</evidence>
<evidence type="ECO:0000256" key="10">
    <source>
        <dbReference type="ARBA" id="ARBA00023136"/>
    </source>
</evidence>
<dbReference type="InterPro" id="IPR037066">
    <property type="entry name" value="Plug_dom_sf"/>
</dbReference>
<dbReference type="PANTHER" id="PTHR30069">
    <property type="entry name" value="TONB-DEPENDENT OUTER MEMBRANE RECEPTOR"/>
    <property type="match status" value="1"/>
</dbReference>
<evidence type="ECO:0000256" key="14">
    <source>
        <dbReference type="PROSITE-ProRule" id="PRU10144"/>
    </source>
</evidence>
<evidence type="ECO:0000313" key="18">
    <source>
        <dbReference type="EMBL" id="RZS69767.1"/>
    </source>
</evidence>
<dbReference type="Proteomes" id="UP000292039">
    <property type="component" value="Unassembled WGS sequence"/>
</dbReference>
<evidence type="ECO:0000256" key="12">
    <source>
        <dbReference type="ARBA" id="ARBA00023237"/>
    </source>
</evidence>
<reference evidence="18 19" key="1">
    <citation type="submission" date="2019-02" db="EMBL/GenBank/DDBJ databases">
        <title>Genomic Encyclopedia of Type Strains, Phase IV (KMG-IV): sequencing the most valuable type-strain genomes for metagenomic binning, comparative biology and taxonomic classification.</title>
        <authorList>
            <person name="Goeker M."/>
        </authorList>
    </citation>
    <scope>NUCLEOTIDE SEQUENCE [LARGE SCALE GENOMIC DNA]</scope>
    <source>
        <strain evidence="18 19">DSM 16618</strain>
    </source>
</reference>
<evidence type="ECO:0000256" key="7">
    <source>
        <dbReference type="ARBA" id="ARBA00022729"/>
    </source>
</evidence>
<comment type="subcellular location">
    <subcellularLocation>
        <location evidence="1 13">Cell outer membrane</location>
        <topology evidence="1 13">Multi-pass membrane protein</topology>
    </subcellularLocation>
</comment>
<dbReference type="InterPro" id="IPR036942">
    <property type="entry name" value="Beta-barrel_TonB_sf"/>
</dbReference>
<dbReference type="SUPFAM" id="SSF56935">
    <property type="entry name" value="Porins"/>
    <property type="match status" value="1"/>
</dbReference>
<evidence type="ECO:0000256" key="6">
    <source>
        <dbReference type="ARBA" id="ARBA00022692"/>
    </source>
</evidence>
<dbReference type="PANTHER" id="PTHR30069:SF41">
    <property type="entry name" value="HEME_HEMOPEXIN UTILIZATION PROTEIN C"/>
    <property type="match status" value="1"/>
</dbReference>
<proteinExistence type="inferred from homology"/>
<keyword evidence="4 13" id="KW-1134">Transmembrane beta strand</keyword>
<feature type="compositionally biased region" description="Low complexity" evidence="16">
    <location>
        <begin position="309"/>
        <end position="322"/>
    </location>
</feature>
<keyword evidence="9 15" id="KW-0798">TonB box</keyword>
<dbReference type="EMBL" id="SGWZ01000003">
    <property type="protein sequence ID" value="RZS69767.1"/>
    <property type="molecule type" value="Genomic_DNA"/>
</dbReference>
<evidence type="ECO:0000256" key="3">
    <source>
        <dbReference type="ARBA" id="ARBA00022448"/>
    </source>
</evidence>
<feature type="region of interest" description="Disordered" evidence="16">
    <location>
        <begin position="308"/>
        <end position="328"/>
    </location>
</feature>
<comment type="caution">
    <text evidence="18">The sequence shown here is derived from an EMBL/GenBank/DDBJ whole genome shotgun (WGS) entry which is preliminary data.</text>
</comment>
<dbReference type="InterPro" id="IPR011662">
    <property type="entry name" value="Secretin/TonB_short_N"/>
</dbReference>
<evidence type="ECO:0000256" key="13">
    <source>
        <dbReference type="PROSITE-ProRule" id="PRU01360"/>
    </source>
</evidence>
<evidence type="ECO:0000259" key="17">
    <source>
        <dbReference type="SMART" id="SM00965"/>
    </source>
</evidence>
<comment type="similarity">
    <text evidence="2 13 15">Belongs to the TonB-dependent receptor family.</text>
</comment>
<dbReference type="InterPro" id="IPR010917">
    <property type="entry name" value="TonB_rcpt_CS"/>
</dbReference>
<keyword evidence="3 13" id="KW-0813">Transport</keyword>
<dbReference type="Pfam" id="PF07660">
    <property type="entry name" value="STN"/>
    <property type="match status" value="1"/>
</dbReference>
<organism evidence="18 19">
    <name type="scientific">Kerstersia gyiorum</name>
    <dbReference type="NCBI Taxonomy" id="206506"/>
    <lineage>
        <taxon>Bacteria</taxon>
        <taxon>Pseudomonadati</taxon>
        <taxon>Pseudomonadota</taxon>
        <taxon>Betaproteobacteria</taxon>
        <taxon>Burkholderiales</taxon>
        <taxon>Alcaligenaceae</taxon>
        <taxon>Kerstersia</taxon>
    </lineage>
</organism>
<accession>A0A4Q7MNT0</accession>
<evidence type="ECO:0000256" key="15">
    <source>
        <dbReference type="RuleBase" id="RU003357"/>
    </source>
</evidence>
<evidence type="ECO:0000256" key="2">
    <source>
        <dbReference type="ARBA" id="ARBA00009810"/>
    </source>
</evidence>
<dbReference type="RefSeq" id="WP_130487313.1">
    <property type="nucleotide sequence ID" value="NZ_CBCSEB010000017.1"/>
</dbReference>
<dbReference type="GO" id="GO:0009279">
    <property type="term" value="C:cell outer membrane"/>
    <property type="evidence" value="ECO:0007669"/>
    <property type="project" value="UniProtKB-SubCell"/>
</dbReference>
<dbReference type="Gene3D" id="2.170.130.10">
    <property type="entry name" value="TonB-dependent receptor, plug domain"/>
    <property type="match status" value="1"/>
</dbReference>
<dbReference type="SMART" id="SM00965">
    <property type="entry name" value="STN"/>
    <property type="match status" value="1"/>
</dbReference>
<dbReference type="PROSITE" id="PS01156">
    <property type="entry name" value="TONB_DEPENDENT_REC_2"/>
    <property type="match status" value="1"/>
</dbReference>
<evidence type="ECO:0000256" key="8">
    <source>
        <dbReference type="ARBA" id="ARBA00023004"/>
    </source>
</evidence>
<sequence length="958" mass="105144">MNKLLIAEQGRPGLRPGPAGHVQADALSRAPAYQAYLQTRHALASRLGHVLLGLSVTALAGGQMDVRAQGMAAAAAAPSHSYAIPADSLSNVLAEFAARAGVALSFDPAMLDGLRSSGLQGEFSVAQGFGRILAGTGFEVERRANGYAVKRSPQASVSELETVIVQGEHRPQDEVYRTAASVSYLSRDDIERFRGTSIGDIFQGTPGVLVGENRNSGGLDVNIRGMQGQSRVPVLVDGARQETTVYRGYSGVSSRSYVDPDLIGGIEISKGPVNGVGGVGATGGVVAMRTINADDIIRDGKDWGIRVRGSTSGNSSAAPAPGTAGGVQNTGKFHDNCAVPSLCGGQFAMPDSHRTESAFDRPALLDPYSYAASIAGAWRTESLDLVAAYSKRRQGTYYAGKHGPTPELTYAKESEPFLDKVTIGYQGATRFYGGEQVINSNSNSDSQLLKGKLRLPADQQVELSYLRYHSEYGELMPSQLLWFDKIRQTSNSEVTAQTATARYEWDPADSSLIHLKTGVWYTHTDSVNRNYSDELGQVVQEKDPEKERYKRFGADLSNESQFTFLGEHRLNYGGSYQREDIGLVKPGVEALYASGRSGYRHETSLFVDWNWQPAPEWNLNAGLRYQRARGHDNKRMVARHTEICTSVGADGRCEGGKISVPPEQCGWTGPCDHPQYYDVRTSGTSPIFSVSWEPWMNGLQFYARHAEAYRMPSLFESTRGWSAAPLQDVALTPEHAINREVGMNLLTEGVLASNDRLAAKLAYFRNHTKNYLTRTFPNTWEDSGEDFVMRNVESVKVRGMEATLDYDAGWVYTRLSGTRYNFVEVCQIGGSNRIHECTDYGLATSYFNDMIPPKWHASLQLGTRLFEGKLDVGARVTLMGKRNQVPRFNNDTARGFVQPVQWHAYQLVDVYASYRFSDAFSVDFNIDNLTDQYYLDPLSLGLVPAPGRTARLGVTMNF</sequence>
<evidence type="ECO:0000256" key="5">
    <source>
        <dbReference type="ARBA" id="ARBA00022496"/>
    </source>
</evidence>
<evidence type="ECO:0000256" key="4">
    <source>
        <dbReference type="ARBA" id="ARBA00022452"/>
    </source>
</evidence>
<dbReference type="InterPro" id="IPR039426">
    <property type="entry name" value="TonB-dep_rcpt-like"/>
</dbReference>
<keyword evidence="12 13" id="KW-0998">Cell outer membrane</keyword>
<dbReference type="AlphaFoldDB" id="A0A4Q7MNT0"/>
<dbReference type="InterPro" id="IPR000531">
    <property type="entry name" value="Beta-barrel_TonB"/>
</dbReference>
<gene>
    <name evidence="18" type="ORF">EV679_2374</name>
</gene>
<keyword evidence="6 13" id="KW-0812">Transmembrane</keyword>
<name>A0A4Q7MNT0_9BURK</name>
<dbReference type="Gene3D" id="3.55.50.30">
    <property type="match status" value="1"/>
</dbReference>
<dbReference type="GO" id="GO:0015344">
    <property type="term" value="F:siderophore uptake transmembrane transporter activity"/>
    <property type="evidence" value="ECO:0007669"/>
    <property type="project" value="TreeGrafter"/>
</dbReference>
<feature type="domain" description="Secretin/TonB short N-terminal" evidence="17">
    <location>
        <begin position="102"/>
        <end position="152"/>
    </location>
</feature>